<feature type="signal peptide" evidence="1">
    <location>
        <begin position="1"/>
        <end position="18"/>
    </location>
</feature>
<feature type="chain" id="PRO_5042119671" evidence="1">
    <location>
        <begin position="19"/>
        <end position="139"/>
    </location>
</feature>
<accession>A0AAE0NQC7</accession>
<evidence type="ECO:0000256" key="1">
    <source>
        <dbReference type="SAM" id="SignalP"/>
    </source>
</evidence>
<sequence length="139" mass="14887">MYLIKFIIGFALAFSALALPQSAADAVVVDETIIAPSAVELPGSSQKRDEPKELFARDRLCRINGSGNVNCRSCPSTQCSAPYYVVGGTYYNFDCAAQGECVTINGVTNCIWDKEVTTGCYVSAYYTDSGCTVGNLGYC</sequence>
<dbReference type="Proteomes" id="UP001285441">
    <property type="component" value="Unassembled WGS sequence"/>
</dbReference>
<dbReference type="EMBL" id="JAULSW010000004">
    <property type="protein sequence ID" value="KAK3385741.1"/>
    <property type="molecule type" value="Genomic_DNA"/>
</dbReference>
<dbReference type="AlphaFoldDB" id="A0AAE0NQC7"/>
<gene>
    <name evidence="2" type="ORF">B0H63DRAFT_510465</name>
</gene>
<evidence type="ECO:0000313" key="2">
    <source>
        <dbReference type="EMBL" id="KAK3385741.1"/>
    </source>
</evidence>
<proteinExistence type="predicted"/>
<name>A0AAE0NQC7_9PEZI</name>
<protein>
    <submittedName>
        <fullName evidence="2">Uncharacterized protein</fullName>
    </submittedName>
</protein>
<keyword evidence="3" id="KW-1185">Reference proteome</keyword>
<reference evidence="2" key="1">
    <citation type="journal article" date="2023" name="Mol. Phylogenet. Evol.">
        <title>Genome-scale phylogeny and comparative genomics of the fungal order Sordariales.</title>
        <authorList>
            <person name="Hensen N."/>
            <person name="Bonometti L."/>
            <person name="Westerberg I."/>
            <person name="Brannstrom I.O."/>
            <person name="Guillou S."/>
            <person name="Cros-Aarteil S."/>
            <person name="Calhoun S."/>
            <person name="Haridas S."/>
            <person name="Kuo A."/>
            <person name="Mondo S."/>
            <person name="Pangilinan J."/>
            <person name="Riley R."/>
            <person name="LaButti K."/>
            <person name="Andreopoulos B."/>
            <person name="Lipzen A."/>
            <person name="Chen C."/>
            <person name="Yan M."/>
            <person name="Daum C."/>
            <person name="Ng V."/>
            <person name="Clum A."/>
            <person name="Steindorff A."/>
            <person name="Ohm R.A."/>
            <person name="Martin F."/>
            <person name="Silar P."/>
            <person name="Natvig D.O."/>
            <person name="Lalanne C."/>
            <person name="Gautier V."/>
            <person name="Ament-Velasquez S.L."/>
            <person name="Kruys A."/>
            <person name="Hutchinson M.I."/>
            <person name="Powell A.J."/>
            <person name="Barry K."/>
            <person name="Miller A.N."/>
            <person name="Grigoriev I.V."/>
            <person name="Debuchy R."/>
            <person name="Gladieux P."/>
            <person name="Hiltunen Thoren M."/>
            <person name="Johannesson H."/>
        </authorList>
    </citation>
    <scope>NUCLEOTIDE SEQUENCE</scope>
    <source>
        <strain evidence="2">CBS 232.78</strain>
    </source>
</reference>
<organism evidence="2 3">
    <name type="scientific">Podospora didyma</name>
    <dbReference type="NCBI Taxonomy" id="330526"/>
    <lineage>
        <taxon>Eukaryota</taxon>
        <taxon>Fungi</taxon>
        <taxon>Dikarya</taxon>
        <taxon>Ascomycota</taxon>
        <taxon>Pezizomycotina</taxon>
        <taxon>Sordariomycetes</taxon>
        <taxon>Sordariomycetidae</taxon>
        <taxon>Sordariales</taxon>
        <taxon>Podosporaceae</taxon>
        <taxon>Podospora</taxon>
    </lineage>
</organism>
<reference evidence="2" key="2">
    <citation type="submission" date="2023-06" db="EMBL/GenBank/DDBJ databases">
        <authorList>
            <consortium name="Lawrence Berkeley National Laboratory"/>
            <person name="Haridas S."/>
            <person name="Hensen N."/>
            <person name="Bonometti L."/>
            <person name="Westerberg I."/>
            <person name="Brannstrom I.O."/>
            <person name="Guillou S."/>
            <person name="Cros-Aarteil S."/>
            <person name="Calhoun S."/>
            <person name="Kuo A."/>
            <person name="Mondo S."/>
            <person name="Pangilinan J."/>
            <person name="Riley R."/>
            <person name="LaButti K."/>
            <person name="Andreopoulos B."/>
            <person name="Lipzen A."/>
            <person name="Chen C."/>
            <person name="Yanf M."/>
            <person name="Daum C."/>
            <person name="Ng V."/>
            <person name="Clum A."/>
            <person name="Steindorff A."/>
            <person name="Ohm R."/>
            <person name="Martin F."/>
            <person name="Silar P."/>
            <person name="Natvig D."/>
            <person name="Lalanne C."/>
            <person name="Gautier V."/>
            <person name="Ament-velasquez S.L."/>
            <person name="Kruys A."/>
            <person name="Hutchinson M.I."/>
            <person name="Powell A.J."/>
            <person name="Barry K."/>
            <person name="Miller A.N."/>
            <person name="Grigoriev I.V."/>
            <person name="Debuchy R."/>
            <person name="Gladieux P."/>
            <person name="Thoren M.H."/>
            <person name="Johannesson H."/>
        </authorList>
    </citation>
    <scope>NUCLEOTIDE SEQUENCE</scope>
    <source>
        <strain evidence="2">CBS 232.78</strain>
    </source>
</reference>
<keyword evidence="1" id="KW-0732">Signal</keyword>
<comment type="caution">
    <text evidence="2">The sequence shown here is derived from an EMBL/GenBank/DDBJ whole genome shotgun (WGS) entry which is preliminary data.</text>
</comment>
<evidence type="ECO:0000313" key="3">
    <source>
        <dbReference type="Proteomes" id="UP001285441"/>
    </source>
</evidence>